<feature type="transmembrane region" description="Helical" evidence="6">
    <location>
        <begin position="100"/>
        <end position="119"/>
    </location>
</feature>
<accession>A0A6J6BNV3</accession>
<keyword evidence="2" id="KW-1003">Cell membrane</keyword>
<dbReference type="GO" id="GO:0005886">
    <property type="term" value="C:plasma membrane"/>
    <property type="evidence" value="ECO:0007669"/>
    <property type="project" value="UniProtKB-SubCell"/>
</dbReference>
<evidence type="ECO:0000256" key="6">
    <source>
        <dbReference type="SAM" id="Phobius"/>
    </source>
</evidence>
<dbReference type="Gene3D" id="1.10.3730.20">
    <property type="match status" value="1"/>
</dbReference>
<dbReference type="EMBL" id="CAEZSN010000041">
    <property type="protein sequence ID" value="CAB4540646.1"/>
    <property type="molecule type" value="Genomic_DNA"/>
</dbReference>
<dbReference type="SUPFAM" id="SSF103481">
    <property type="entry name" value="Multidrug resistance efflux transporter EmrE"/>
    <property type="match status" value="2"/>
</dbReference>
<name>A0A6J6BNV3_9ZZZZ</name>
<feature type="domain" description="EamA" evidence="7">
    <location>
        <begin position="7"/>
        <end position="115"/>
    </location>
</feature>
<keyword evidence="4 6" id="KW-1133">Transmembrane helix</keyword>
<keyword evidence="5 6" id="KW-0472">Membrane</keyword>
<proteinExistence type="predicted"/>
<evidence type="ECO:0000313" key="8">
    <source>
        <dbReference type="EMBL" id="CAB4540646.1"/>
    </source>
</evidence>
<feature type="transmembrane region" description="Helical" evidence="6">
    <location>
        <begin position="43"/>
        <end position="61"/>
    </location>
</feature>
<sequence length="278" mass="29567">MVVNAGVPADQLVMLRSGVSALLAGLVLLVTNPKAFRVTLKEVPMLVAFGVIGLALMQWAYSNAVAILPVGIALLFEYTAIIIVPIAARIVFKEKISRSFWLGVVMVLSGLFVVSQIWAGGLNPVGVGFALLAAVLLAFYFLMGQHSGLTRDPMSTMFYTMLIATLFWFIANGGRASAFDVSSVLSLTGNLAAVNVPLWVPLAWLTVMGTFAPMAMGFMALKLTTAAKVSITQTAEPIFAFIFGWLWLGQSIGWLQGIGGVLVVAGIVVAQRTKVGNL</sequence>
<feature type="transmembrane region" description="Helical" evidence="6">
    <location>
        <begin position="12"/>
        <end position="31"/>
    </location>
</feature>
<evidence type="ECO:0000256" key="3">
    <source>
        <dbReference type="ARBA" id="ARBA00022692"/>
    </source>
</evidence>
<evidence type="ECO:0000256" key="5">
    <source>
        <dbReference type="ARBA" id="ARBA00023136"/>
    </source>
</evidence>
<feature type="transmembrane region" description="Helical" evidence="6">
    <location>
        <begin position="254"/>
        <end position="270"/>
    </location>
</feature>
<evidence type="ECO:0000259" key="7">
    <source>
        <dbReference type="Pfam" id="PF00892"/>
    </source>
</evidence>
<dbReference type="InterPro" id="IPR051258">
    <property type="entry name" value="Diverse_Substrate_Transporter"/>
</dbReference>
<dbReference type="PANTHER" id="PTHR42920:SF5">
    <property type="entry name" value="EAMA DOMAIN-CONTAINING PROTEIN"/>
    <property type="match status" value="1"/>
</dbReference>
<feature type="transmembrane region" description="Helical" evidence="6">
    <location>
        <begin position="231"/>
        <end position="248"/>
    </location>
</feature>
<feature type="domain" description="EamA" evidence="7">
    <location>
        <begin position="126"/>
        <end position="269"/>
    </location>
</feature>
<dbReference type="AlphaFoldDB" id="A0A6J6BNV3"/>
<evidence type="ECO:0000256" key="2">
    <source>
        <dbReference type="ARBA" id="ARBA00022475"/>
    </source>
</evidence>
<dbReference type="InterPro" id="IPR000620">
    <property type="entry name" value="EamA_dom"/>
</dbReference>
<dbReference type="InterPro" id="IPR037185">
    <property type="entry name" value="EmrE-like"/>
</dbReference>
<feature type="transmembrane region" description="Helical" evidence="6">
    <location>
        <begin position="156"/>
        <end position="178"/>
    </location>
</feature>
<organism evidence="8">
    <name type="scientific">freshwater metagenome</name>
    <dbReference type="NCBI Taxonomy" id="449393"/>
    <lineage>
        <taxon>unclassified sequences</taxon>
        <taxon>metagenomes</taxon>
        <taxon>ecological metagenomes</taxon>
    </lineage>
</organism>
<feature type="transmembrane region" description="Helical" evidence="6">
    <location>
        <begin position="198"/>
        <end position="219"/>
    </location>
</feature>
<gene>
    <name evidence="8" type="ORF">UFOPK1433_00482</name>
</gene>
<evidence type="ECO:0000256" key="4">
    <source>
        <dbReference type="ARBA" id="ARBA00022989"/>
    </source>
</evidence>
<evidence type="ECO:0000256" key="1">
    <source>
        <dbReference type="ARBA" id="ARBA00004651"/>
    </source>
</evidence>
<keyword evidence="3 6" id="KW-0812">Transmembrane</keyword>
<protein>
    <submittedName>
        <fullName evidence="8">Unannotated protein</fullName>
    </submittedName>
</protein>
<dbReference type="Pfam" id="PF00892">
    <property type="entry name" value="EamA"/>
    <property type="match status" value="2"/>
</dbReference>
<reference evidence="8" key="1">
    <citation type="submission" date="2020-05" db="EMBL/GenBank/DDBJ databases">
        <authorList>
            <person name="Chiriac C."/>
            <person name="Salcher M."/>
            <person name="Ghai R."/>
            <person name="Kavagutti S V."/>
        </authorList>
    </citation>
    <scope>NUCLEOTIDE SEQUENCE</scope>
</reference>
<comment type="subcellular location">
    <subcellularLocation>
        <location evidence="1">Cell membrane</location>
        <topology evidence="1">Multi-pass membrane protein</topology>
    </subcellularLocation>
</comment>
<feature type="transmembrane region" description="Helical" evidence="6">
    <location>
        <begin position="125"/>
        <end position="144"/>
    </location>
</feature>
<feature type="transmembrane region" description="Helical" evidence="6">
    <location>
        <begin position="67"/>
        <end position="88"/>
    </location>
</feature>
<dbReference type="PANTHER" id="PTHR42920">
    <property type="entry name" value="OS03G0707200 PROTEIN-RELATED"/>
    <property type="match status" value="1"/>
</dbReference>